<accession>A0ACC2U7T2</accession>
<reference evidence="1" key="1">
    <citation type="submission" date="2022-04" db="EMBL/GenBank/DDBJ databases">
        <title>Genome of the entomopathogenic fungus Entomophthora muscae.</title>
        <authorList>
            <person name="Elya C."/>
            <person name="Lovett B.R."/>
            <person name="Lee E."/>
            <person name="Macias A.M."/>
            <person name="Hajek A.E."/>
            <person name="De Bivort B.L."/>
            <person name="Kasson M.T."/>
            <person name="De Fine Licht H.H."/>
            <person name="Stajich J.E."/>
        </authorList>
    </citation>
    <scope>NUCLEOTIDE SEQUENCE</scope>
    <source>
        <strain evidence="1">Berkeley</strain>
    </source>
</reference>
<evidence type="ECO:0000313" key="2">
    <source>
        <dbReference type="Proteomes" id="UP001165960"/>
    </source>
</evidence>
<dbReference type="Proteomes" id="UP001165960">
    <property type="component" value="Unassembled WGS sequence"/>
</dbReference>
<comment type="caution">
    <text evidence="1">The sequence shown here is derived from an EMBL/GenBank/DDBJ whole genome shotgun (WGS) entry which is preliminary data.</text>
</comment>
<gene>
    <name evidence="1" type="ORF">DSO57_1000190</name>
</gene>
<evidence type="ECO:0000313" key="1">
    <source>
        <dbReference type="EMBL" id="KAJ9082888.1"/>
    </source>
</evidence>
<protein>
    <submittedName>
        <fullName evidence="1">Uncharacterized protein</fullName>
    </submittedName>
</protein>
<keyword evidence="2" id="KW-1185">Reference proteome</keyword>
<proteinExistence type="predicted"/>
<sequence>MQTSKIIIAFCALLVQGAPFQSNNALVRRSAYGKSSAASAPANKAPVYGSKPAASPSAPANSKDLGKPPKPADQAPVYGSKPAAEPSAPAKDKASSKSPKPADAAEEKKKLTKAMKCHIRNTGSSAGATPSSDATKSKKDKDDDKKTADIKDSTNGADGVKDDNGTKGADGAKGENGSKGADGAKGEYGSNGADGVKNDNGTKRSDGSKGAYGTK</sequence>
<name>A0ACC2U7T2_9FUNG</name>
<organism evidence="1 2">
    <name type="scientific">Entomophthora muscae</name>
    <dbReference type="NCBI Taxonomy" id="34485"/>
    <lineage>
        <taxon>Eukaryota</taxon>
        <taxon>Fungi</taxon>
        <taxon>Fungi incertae sedis</taxon>
        <taxon>Zoopagomycota</taxon>
        <taxon>Entomophthoromycotina</taxon>
        <taxon>Entomophthoromycetes</taxon>
        <taxon>Entomophthorales</taxon>
        <taxon>Entomophthoraceae</taxon>
        <taxon>Entomophthora</taxon>
    </lineage>
</organism>
<dbReference type="EMBL" id="QTSX02001421">
    <property type="protein sequence ID" value="KAJ9082888.1"/>
    <property type="molecule type" value="Genomic_DNA"/>
</dbReference>